<evidence type="ECO:0000259" key="4">
    <source>
        <dbReference type="PROSITE" id="PS50110"/>
    </source>
</evidence>
<evidence type="ECO:0000256" key="1">
    <source>
        <dbReference type="ARBA" id="ARBA00023125"/>
    </source>
</evidence>
<dbReference type="PRINTS" id="PR00038">
    <property type="entry name" value="HTHLUXR"/>
</dbReference>
<dbReference type="SUPFAM" id="SSF46894">
    <property type="entry name" value="C-terminal effector domain of the bipartite response regulators"/>
    <property type="match status" value="1"/>
</dbReference>
<feature type="domain" description="Response regulatory" evidence="4">
    <location>
        <begin position="3"/>
        <end position="119"/>
    </location>
</feature>
<dbReference type="InterPro" id="IPR001789">
    <property type="entry name" value="Sig_transdc_resp-reg_receiver"/>
</dbReference>
<dbReference type="PANTHER" id="PTHR43214">
    <property type="entry name" value="TWO-COMPONENT RESPONSE REGULATOR"/>
    <property type="match status" value="1"/>
</dbReference>
<dbReference type="SUPFAM" id="SSF52172">
    <property type="entry name" value="CheY-like"/>
    <property type="match status" value="1"/>
</dbReference>
<comment type="caution">
    <text evidence="5">The sequence shown here is derived from an EMBL/GenBank/DDBJ whole genome shotgun (WGS) entry which is preliminary data.</text>
</comment>
<sequence>MTRVLIVEDMLLTRGALVALLAREPDIEVVAELGTDARLVALAGDLRPDVVVMSADQVTNDVLATVAELQDTVRETAILILVDPRKPVILPSRRPGRMPSYLVKDVPPGVLAETIRRVAGGEWVMDPRVAVAAMRGTQCSLTTRELEVLGLAAEGASVAEIALRLLLAPGTVRNHLSKAIAKTGARNRIDAIRIAQEAGWLR</sequence>
<dbReference type="InterPro" id="IPR011006">
    <property type="entry name" value="CheY-like_superfamily"/>
</dbReference>
<dbReference type="Proteomes" id="UP000722989">
    <property type="component" value="Unassembled WGS sequence"/>
</dbReference>
<evidence type="ECO:0000259" key="3">
    <source>
        <dbReference type="PROSITE" id="PS50043"/>
    </source>
</evidence>
<accession>A0ABX0Y3V0</accession>
<reference evidence="5 6" key="1">
    <citation type="submission" date="2020-03" db="EMBL/GenBank/DDBJ databases">
        <title>WGS of the type strain of Planosporangium spp.</title>
        <authorList>
            <person name="Thawai C."/>
        </authorList>
    </citation>
    <scope>NUCLEOTIDE SEQUENCE [LARGE SCALE GENOMIC DNA]</scope>
    <source>
        <strain evidence="5 6">TBRC 5610</strain>
    </source>
</reference>
<dbReference type="RefSeq" id="WP_167926912.1">
    <property type="nucleotide sequence ID" value="NZ_JAATVY010000015.1"/>
</dbReference>
<gene>
    <name evidence="5" type="ORF">HC031_20115</name>
</gene>
<dbReference type="SMART" id="SM00421">
    <property type="entry name" value="HTH_LUXR"/>
    <property type="match status" value="1"/>
</dbReference>
<dbReference type="InterPro" id="IPR000792">
    <property type="entry name" value="Tscrpt_reg_LuxR_C"/>
</dbReference>
<dbReference type="InterPro" id="IPR039420">
    <property type="entry name" value="WalR-like"/>
</dbReference>
<dbReference type="CDD" id="cd06170">
    <property type="entry name" value="LuxR_C_like"/>
    <property type="match status" value="1"/>
</dbReference>
<dbReference type="PROSITE" id="PS50043">
    <property type="entry name" value="HTH_LUXR_2"/>
    <property type="match status" value="1"/>
</dbReference>
<dbReference type="PROSITE" id="PS50110">
    <property type="entry name" value="RESPONSE_REGULATORY"/>
    <property type="match status" value="1"/>
</dbReference>
<organism evidence="5 6">
    <name type="scientific">Planosporangium thailandense</name>
    <dbReference type="NCBI Taxonomy" id="765197"/>
    <lineage>
        <taxon>Bacteria</taxon>
        <taxon>Bacillati</taxon>
        <taxon>Actinomycetota</taxon>
        <taxon>Actinomycetes</taxon>
        <taxon>Micromonosporales</taxon>
        <taxon>Micromonosporaceae</taxon>
        <taxon>Planosporangium</taxon>
    </lineage>
</organism>
<feature type="domain" description="HTH luxR-type" evidence="3">
    <location>
        <begin position="134"/>
        <end position="199"/>
    </location>
</feature>
<dbReference type="Pfam" id="PF00196">
    <property type="entry name" value="GerE"/>
    <property type="match status" value="1"/>
</dbReference>
<comment type="caution">
    <text evidence="2">Lacks conserved residue(s) required for the propagation of feature annotation.</text>
</comment>
<dbReference type="Gene3D" id="3.40.50.2300">
    <property type="match status" value="1"/>
</dbReference>
<evidence type="ECO:0000256" key="2">
    <source>
        <dbReference type="PROSITE-ProRule" id="PRU00169"/>
    </source>
</evidence>
<evidence type="ECO:0000313" key="6">
    <source>
        <dbReference type="Proteomes" id="UP000722989"/>
    </source>
</evidence>
<dbReference type="PANTHER" id="PTHR43214:SF42">
    <property type="entry name" value="TRANSCRIPTIONAL REGULATORY PROTEIN DESR"/>
    <property type="match status" value="1"/>
</dbReference>
<keyword evidence="1" id="KW-0238">DNA-binding</keyword>
<proteinExistence type="predicted"/>
<dbReference type="InterPro" id="IPR016032">
    <property type="entry name" value="Sig_transdc_resp-reg_C-effctor"/>
</dbReference>
<protein>
    <submittedName>
        <fullName evidence="5">Response regulator transcription factor</fullName>
    </submittedName>
</protein>
<evidence type="ECO:0000313" key="5">
    <source>
        <dbReference type="EMBL" id="NJC72004.1"/>
    </source>
</evidence>
<name>A0ABX0Y3V0_9ACTN</name>
<dbReference type="EMBL" id="JAATVY010000015">
    <property type="protein sequence ID" value="NJC72004.1"/>
    <property type="molecule type" value="Genomic_DNA"/>
</dbReference>
<keyword evidence="6" id="KW-1185">Reference proteome</keyword>